<protein>
    <submittedName>
        <fullName evidence="2">Plasmid stabilization system</fullName>
    </submittedName>
</protein>
<evidence type="ECO:0000256" key="1">
    <source>
        <dbReference type="ARBA" id="ARBA00022649"/>
    </source>
</evidence>
<dbReference type="InParanoid" id="Q02AA9"/>
<reference evidence="2" key="1">
    <citation type="submission" date="2006-10" db="EMBL/GenBank/DDBJ databases">
        <title>Complete sequence of Solibacter usitatus Ellin6076.</title>
        <authorList>
            <consortium name="US DOE Joint Genome Institute"/>
            <person name="Copeland A."/>
            <person name="Lucas S."/>
            <person name="Lapidus A."/>
            <person name="Barry K."/>
            <person name="Detter J.C."/>
            <person name="Glavina del Rio T."/>
            <person name="Hammon N."/>
            <person name="Israni S."/>
            <person name="Dalin E."/>
            <person name="Tice H."/>
            <person name="Pitluck S."/>
            <person name="Thompson L.S."/>
            <person name="Brettin T."/>
            <person name="Bruce D."/>
            <person name="Han C."/>
            <person name="Tapia R."/>
            <person name="Gilna P."/>
            <person name="Schmutz J."/>
            <person name="Larimer F."/>
            <person name="Land M."/>
            <person name="Hauser L."/>
            <person name="Kyrpides N."/>
            <person name="Mikhailova N."/>
            <person name="Janssen P.H."/>
            <person name="Kuske C.R."/>
            <person name="Richardson P."/>
        </authorList>
    </citation>
    <scope>NUCLEOTIDE SEQUENCE</scope>
    <source>
        <strain evidence="2">Ellin6076</strain>
    </source>
</reference>
<name>Q02AA9_SOLUE</name>
<dbReference type="SUPFAM" id="SSF143011">
    <property type="entry name" value="RelE-like"/>
    <property type="match status" value="1"/>
</dbReference>
<organism evidence="2">
    <name type="scientific">Solibacter usitatus (strain Ellin6076)</name>
    <dbReference type="NCBI Taxonomy" id="234267"/>
    <lineage>
        <taxon>Bacteria</taxon>
        <taxon>Pseudomonadati</taxon>
        <taxon>Acidobacteriota</taxon>
        <taxon>Terriglobia</taxon>
        <taxon>Bryobacterales</taxon>
        <taxon>Solibacteraceae</taxon>
        <taxon>Candidatus Solibacter</taxon>
    </lineage>
</organism>
<dbReference type="Gene3D" id="3.30.2310.20">
    <property type="entry name" value="RelE-like"/>
    <property type="match status" value="1"/>
</dbReference>
<keyword evidence="1" id="KW-1277">Toxin-antitoxin system</keyword>
<dbReference type="Pfam" id="PF05016">
    <property type="entry name" value="ParE_toxin"/>
    <property type="match status" value="1"/>
</dbReference>
<dbReference type="InterPro" id="IPR007712">
    <property type="entry name" value="RelE/ParE_toxin"/>
</dbReference>
<evidence type="ECO:0000313" key="2">
    <source>
        <dbReference type="EMBL" id="ABJ82013.1"/>
    </source>
</evidence>
<dbReference type="InterPro" id="IPR035093">
    <property type="entry name" value="RelE/ParE_toxin_dom_sf"/>
</dbReference>
<dbReference type="EMBL" id="CP000473">
    <property type="protein sequence ID" value="ABJ82013.1"/>
    <property type="molecule type" value="Genomic_DNA"/>
</dbReference>
<dbReference type="HOGENOM" id="CLU_155761_6_1_0"/>
<gene>
    <name evidence="2" type="ordered locus">Acid_1015</name>
</gene>
<dbReference type="eggNOG" id="COG2026">
    <property type="taxonomic scope" value="Bacteria"/>
</dbReference>
<proteinExistence type="predicted"/>
<dbReference type="KEGG" id="sus:Acid_1015"/>
<accession>Q02AA9</accession>
<dbReference type="AlphaFoldDB" id="Q02AA9"/>
<sequence>MTRRIVFRPAAVRDLMRLDRLVQARIDAALLRYAMTGHGDVKSLKDRPGEFRLRVGKWRIFFSLEPPDLMRVLAIDNRGEAY</sequence>